<comment type="similarity">
    <text evidence="1">Belongs to the UDP-glycosyltransferase family.</text>
</comment>
<organism evidence="4 5">
    <name type="scientific">Scophthalmus maximus</name>
    <name type="common">Turbot</name>
    <name type="synonym">Psetta maxima</name>
    <dbReference type="NCBI Taxonomy" id="52904"/>
    <lineage>
        <taxon>Eukaryota</taxon>
        <taxon>Metazoa</taxon>
        <taxon>Chordata</taxon>
        <taxon>Craniata</taxon>
        <taxon>Vertebrata</taxon>
        <taxon>Euteleostomi</taxon>
        <taxon>Actinopterygii</taxon>
        <taxon>Neopterygii</taxon>
        <taxon>Teleostei</taxon>
        <taxon>Neoteleostei</taxon>
        <taxon>Acanthomorphata</taxon>
        <taxon>Carangaria</taxon>
        <taxon>Pleuronectiformes</taxon>
        <taxon>Pleuronectoidei</taxon>
        <taxon>Scophthalmidae</taxon>
        <taxon>Scophthalmus</taxon>
    </lineage>
</organism>
<keyword evidence="3" id="KW-0808">Transferase</keyword>
<evidence type="ECO:0000256" key="1">
    <source>
        <dbReference type="ARBA" id="ARBA00009995"/>
    </source>
</evidence>
<name>A0A6A4SH12_SCOMX</name>
<accession>A0A6A4SH12</accession>
<reference evidence="4 5" key="1">
    <citation type="submission" date="2019-06" db="EMBL/GenBank/DDBJ databases">
        <title>Draft genomes of female and male turbot (Scophthalmus maximus).</title>
        <authorList>
            <person name="Xu H."/>
            <person name="Xu X.-W."/>
            <person name="Shao C."/>
            <person name="Chen S."/>
        </authorList>
    </citation>
    <scope>NUCLEOTIDE SEQUENCE [LARGE SCALE GENOMIC DNA]</scope>
    <source>
        <strain evidence="4">Ysfricsl-2016a</strain>
        <tissue evidence="4">Blood</tissue>
    </source>
</reference>
<dbReference type="EMBL" id="VEVO01000014">
    <property type="protein sequence ID" value="KAF0031799.1"/>
    <property type="molecule type" value="Genomic_DNA"/>
</dbReference>
<dbReference type="PANTHER" id="PTHR48043">
    <property type="entry name" value="EG:EG0003.4 PROTEIN-RELATED"/>
    <property type="match status" value="1"/>
</dbReference>
<evidence type="ECO:0000313" key="5">
    <source>
        <dbReference type="Proteomes" id="UP000438429"/>
    </source>
</evidence>
<protein>
    <submittedName>
        <fullName evidence="4">Uncharacterized protein</fullName>
    </submittedName>
</protein>
<dbReference type="AlphaFoldDB" id="A0A6A4SH12"/>
<dbReference type="InterPro" id="IPR002213">
    <property type="entry name" value="UDP_glucos_trans"/>
</dbReference>
<comment type="caution">
    <text evidence="4">The sequence shown here is derived from an EMBL/GenBank/DDBJ whole genome shotgun (WGS) entry which is preliminary data.</text>
</comment>
<evidence type="ECO:0000256" key="2">
    <source>
        <dbReference type="ARBA" id="ARBA00022676"/>
    </source>
</evidence>
<dbReference type="Gene3D" id="3.40.50.2000">
    <property type="entry name" value="Glycogen Phosphorylase B"/>
    <property type="match status" value="1"/>
</dbReference>
<keyword evidence="2" id="KW-0328">Glycosyltransferase</keyword>
<dbReference type="Proteomes" id="UP000438429">
    <property type="component" value="Unassembled WGS sequence"/>
</dbReference>
<proteinExistence type="inferred from homology"/>
<dbReference type="Pfam" id="PF00201">
    <property type="entry name" value="UDPGT"/>
    <property type="match status" value="1"/>
</dbReference>
<evidence type="ECO:0000256" key="3">
    <source>
        <dbReference type="ARBA" id="ARBA00022679"/>
    </source>
</evidence>
<sequence length="147" mass="16390">MTFVERLINVLTYISTSVLTEQFWRLMLDRYYSEVEGNPSSVCGTLRTANIWVIRTYWDLESTRPVPPNFKHVGGLHCKPANRLPEDVEAFVQSSGDAGVVVVSFGSMVTNLTTERADVIAAAFGRIPQKVRSSSHLDMSLPPESRA</sequence>
<gene>
    <name evidence="4" type="ORF">F2P81_016354</name>
</gene>
<dbReference type="GO" id="GO:0015020">
    <property type="term" value="F:glucuronosyltransferase activity"/>
    <property type="evidence" value="ECO:0007669"/>
    <property type="project" value="TreeGrafter"/>
</dbReference>
<dbReference type="PANTHER" id="PTHR48043:SF162">
    <property type="entry name" value="UDP GLUCURONOSYLTRANSFERASE 2 FAMILY, POLYPEPTIDE A1 PRECURSOR-RELATED"/>
    <property type="match status" value="1"/>
</dbReference>
<dbReference type="SUPFAM" id="SSF53756">
    <property type="entry name" value="UDP-Glycosyltransferase/glycogen phosphorylase"/>
    <property type="match status" value="1"/>
</dbReference>
<evidence type="ECO:0000313" key="4">
    <source>
        <dbReference type="EMBL" id="KAF0031799.1"/>
    </source>
</evidence>
<dbReference type="InterPro" id="IPR050271">
    <property type="entry name" value="UDP-glycosyltransferase"/>
</dbReference>